<protein>
    <submittedName>
        <fullName evidence="1">Uncharacterized protein</fullName>
    </submittedName>
</protein>
<reference evidence="2" key="1">
    <citation type="submission" date="2016-10" db="EMBL/GenBank/DDBJ databases">
        <authorList>
            <person name="Varghese N."/>
            <person name="Submissions S."/>
        </authorList>
    </citation>
    <scope>NUCLEOTIDE SEQUENCE [LARGE SCALE GENOMIC DNA]</scope>
    <source>
        <strain evidence="2">DSM 22376</strain>
    </source>
</reference>
<dbReference type="Proteomes" id="UP000198951">
    <property type="component" value="Unassembled WGS sequence"/>
</dbReference>
<evidence type="ECO:0000313" key="1">
    <source>
        <dbReference type="EMBL" id="SEA27984.1"/>
    </source>
</evidence>
<organism evidence="1 2">
    <name type="scientific">Flavobacterium gillisiae</name>
    <dbReference type="NCBI Taxonomy" id="150146"/>
    <lineage>
        <taxon>Bacteria</taxon>
        <taxon>Pseudomonadati</taxon>
        <taxon>Bacteroidota</taxon>
        <taxon>Flavobacteriia</taxon>
        <taxon>Flavobacteriales</taxon>
        <taxon>Flavobacteriaceae</taxon>
        <taxon>Flavobacterium</taxon>
    </lineage>
</organism>
<accession>A0A1H3ZXF0</accession>
<keyword evidence="2" id="KW-1185">Reference proteome</keyword>
<dbReference type="EMBL" id="FNRD01000003">
    <property type="protein sequence ID" value="SEA27984.1"/>
    <property type="molecule type" value="Genomic_DNA"/>
</dbReference>
<dbReference type="STRING" id="150146.SAMN05443667_10398"/>
<dbReference type="AlphaFoldDB" id="A0A1H3ZXF0"/>
<proteinExistence type="predicted"/>
<name>A0A1H3ZXF0_9FLAO</name>
<sequence>MKKSNATENLSQMILLLEQKKAAEFASLHQHYLVINESIKPLNLIKSALNKMTSSPDLKHNILNTAIGLSTGYISKKLLLGSTHNPIKRVLGTVFQFVVTNLVAKRIDN</sequence>
<dbReference type="OrthoDB" id="1443487at2"/>
<gene>
    <name evidence="1" type="ORF">SAMN05443667_10398</name>
</gene>
<dbReference type="RefSeq" id="WP_091086118.1">
    <property type="nucleotide sequence ID" value="NZ_FNRD01000003.1"/>
</dbReference>
<evidence type="ECO:0000313" key="2">
    <source>
        <dbReference type="Proteomes" id="UP000198951"/>
    </source>
</evidence>